<protein>
    <recommendedName>
        <fullName evidence="2">P2X purinoreceptor 7 intracellular domain-containing protein</fullName>
    </recommendedName>
</protein>
<feature type="compositionally biased region" description="Basic and acidic residues" evidence="1">
    <location>
        <begin position="70"/>
        <end position="82"/>
    </location>
</feature>
<feature type="compositionally biased region" description="Polar residues" evidence="1">
    <location>
        <begin position="88"/>
        <end position="102"/>
    </location>
</feature>
<sequence>MDVICCSGEEDQGIGSNAATVKDQSADRFDSLEAKINQLTTEVRSMKEKEYSYTPIPQPYRAPRQPYQRGRQERGYRGEYKQYPRFPQPQTTDVAKEPQSSRPVAIEDTTVEKSSLSSSEQIEDIISKIQLPDDIGEDEKQDCLNLLNSYRDIFSTGATDIGVHEAPQNIQPYRFEPEASSSDESDDSRGDNPEDDIVDRVGNTDWCKCNCCAAMPTAKESICCQEVQQIDAKRGSIHQLTCITRHPGFGPVCLDEYVLETAYYQYRSQYGELRTTTEERNRYTAYRQLVRWCWGYLGRNVRVLLPACAVTKIRQTFQSNQYRGFQDPE</sequence>
<keyword evidence="4" id="KW-1185">Reference proteome</keyword>
<feature type="compositionally biased region" description="Low complexity" evidence="1">
    <location>
        <begin position="59"/>
        <end position="69"/>
    </location>
</feature>
<dbReference type="AlphaFoldDB" id="A0A8W8LTN4"/>
<reference evidence="3" key="1">
    <citation type="submission" date="2022-08" db="UniProtKB">
        <authorList>
            <consortium name="EnsemblMetazoa"/>
        </authorList>
    </citation>
    <scope>IDENTIFICATION</scope>
    <source>
        <strain evidence="3">05x7-T-G4-1.051#20</strain>
    </source>
</reference>
<evidence type="ECO:0000313" key="3">
    <source>
        <dbReference type="EnsemblMetazoa" id="G29052.1:cds"/>
    </source>
</evidence>
<evidence type="ECO:0000256" key="1">
    <source>
        <dbReference type="SAM" id="MobiDB-lite"/>
    </source>
</evidence>
<accession>A0A8W8LTN4</accession>
<feature type="region of interest" description="Disordered" evidence="1">
    <location>
        <begin position="163"/>
        <end position="197"/>
    </location>
</feature>
<evidence type="ECO:0000313" key="4">
    <source>
        <dbReference type="Proteomes" id="UP000005408"/>
    </source>
</evidence>
<proteinExistence type="predicted"/>
<dbReference type="PANTHER" id="PTHR36981">
    <property type="entry name" value="ZGC:195170"/>
    <property type="match status" value="1"/>
</dbReference>
<name>A0A8W8LTN4_MAGGI</name>
<dbReference type="PANTHER" id="PTHR36981:SF1">
    <property type="entry name" value="P2X PURINORECEPTOR 7 INTRACELLULAR DOMAIN-CONTAINING PROTEIN"/>
    <property type="match status" value="1"/>
</dbReference>
<feature type="region of interest" description="Disordered" evidence="1">
    <location>
        <begin position="46"/>
        <end position="119"/>
    </location>
</feature>
<dbReference type="Pfam" id="PF20478">
    <property type="entry name" value="P2RX7_C"/>
    <property type="match status" value="1"/>
</dbReference>
<dbReference type="InterPro" id="IPR046815">
    <property type="entry name" value="P2RX7_C"/>
</dbReference>
<feature type="domain" description="P2X purinoreceptor 7 intracellular" evidence="2">
    <location>
        <begin position="191"/>
        <end position="326"/>
    </location>
</feature>
<organism evidence="3 4">
    <name type="scientific">Magallana gigas</name>
    <name type="common">Pacific oyster</name>
    <name type="synonym">Crassostrea gigas</name>
    <dbReference type="NCBI Taxonomy" id="29159"/>
    <lineage>
        <taxon>Eukaryota</taxon>
        <taxon>Metazoa</taxon>
        <taxon>Spiralia</taxon>
        <taxon>Lophotrochozoa</taxon>
        <taxon>Mollusca</taxon>
        <taxon>Bivalvia</taxon>
        <taxon>Autobranchia</taxon>
        <taxon>Pteriomorphia</taxon>
        <taxon>Ostreida</taxon>
        <taxon>Ostreoidea</taxon>
        <taxon>Ostreidae</taxon>
        <taxon>Magallana</taxon>
    </lineage>
</organism>
<dbReference type="EnsemblMetazoa" id="G29052.1">
    <property type="protein sequence ID" value="G29052.1:cds"/>
    <property type="gene ID" value="G29052"/>
</dbReference>
<evidence type="ECO:0000259" key="2">
    <source>
        <dbReference type="Pfam" id="PF20478"/>
    </source>
</evidence>
<dbReference type="Proteomes" id="UP000005408">
    <property type="component" value="Unassembled WGS sequence"/>
</dbReference>